<dbReference type="InterPro" id="IPR025698">
    <property type="entry name" value="2TM_dom"/>
</dbReference>
<feature type="transmembrane region" description="Helical" evidence="1">
    <location>
        <begin position="53"/>
        <end position="71"/>
    </location>
</feature>
<name>A0A3N4MA39_9BACT</name>
<reference evidence="4" key="1">
    <citation type="submission" date="2018-11" db="EMBL/GenBank/DDBJ databases">
        <title>Chitinophaga lutea sp.nov., isolate from arsenic contaminated soil.</title>
        <authorList>
            <person name="Zong Y."/>
        </authorList>
    </citation>
    <scope>NUCLEOTIDE SEQUENCE [LARGE SCALE GENOMIC DNA]</scope>
    <source>
        <strain evidence="4">YLT18</strain>
    </source>
</reference>
<sequence>METNQQRDQRLWRIAKSRAQFRTHLMTYLIINGFLWVIWLLTDDSHNGIPWPVWPMAGWGLGLAFAYYNAFHKDPFGDATREYEKLQQEKQQRGE</sequence>
<keyword evidence="1" id="KW-0812">Transmembrane</keyword>
<keyword evidence="1" id="KW-0472">Membrane</keyword>
<dbReference type="Pfam" id="PF13239">
    <property type="entry name" value="2TM"/>
    <property type="match status" value="1"/>
</dbReference>
<dbReference type="EMBL" id="RMBX01000007">
    <property type="protein sequence ID" value="RPD40624.1"/>
    <property type="molecule type" value="Genomic_DNA"/>
</dbReference>
<keyword evidence="1" id="KW-1133">Transmembrane helix</keyword>
<dbReference type="OrthoDB" id="8965954at2"/>
<gene>
    <name evidence="3" type="ORF">EG028_15115</name>
</gene>
<evidence type="ECO:0000313" key="3">
    <source>
        <dbReference type="EMBL" id="RPD40624.1"/>
    </source>
</evidence>
<evidence type="ECO:0000256" key="1">
    <source>
        <dbReference type="SAM" id="Phobius"/>
    </source>
</evidence>
<proteinExistence type="predicted"/>
<comment type="caution">
    <text evidence="3">The sequence shown here is derived from an EMBL/GenBank/DDBJ whole genome shotgun (WGS) entry which is preliminary data.</text>
</comment>
<feature type="transmembrane region" description="Helical" evidence="1">
    <location>
        <begin position="21"/>
        <end position="41"/>
    </location>
</feature>
<dbReference type="Proteomes" id="UP000279089">
    <property type="component" value="Unassembled WGS sequence"/>
</dbReference>
<feature type="domain" description="2TM" evidence="2">
    <location>
        <begin position="16"/>
        <end position="90"/>
    </location>
</feature>
<dbReference type="AlphaFoldDB" id="A0A3N4MA39"/>
<dbReference type="RefSeq" id="WP_120517060.1">
    <property type="nucleotide sequence ID" value="NZ_QXZY01000008.1"/>
</dbReference>
<evidence type="ECO:0000259" key="2">
    <source>
        <dbReference type="Pfam" id="PF13239"/>
    </source>
</evidence>
<accession>A0A3N4MA39</accession>
<evidence type="ECO:0000313" key="4">
    <source>
        <dbReference type="Proteomes" id="UP000279089"/>
    </source>
</evidence>
<organism evidence="3 4">
    <name type="scientific">Chitinophaga barathri</name>
    <dbReference type="NCBI Taxonomy" id="1647451"/>
    <lineage>
        <taxon>Bacteria</taxon>
        <taxon>Pseudomonadati</taxon>
        <taxon>Bacteroidota</taxon>
        <taxon>Chitinophagia</taxon>
        <taxon>Chitinophagales</taxon>
        <taxon>Chitinophagaceae</taxon>
        <taxon>Chitinophaga</taxon>
    </lineage>
</organism>
<keyword evidence="4" id="KW-1185">Reference proteome</keyword>
<protein>
    <recommendedName>
        <fullName evidence="2">2TM domain-containing protein</fullName>
    </recommendedName>
</protein>